<name>A0ABS0IRB8_9GAMM</name>
<organism evidence="1 2">
    <name type="scientific">Proteus alimentorum</name>
    <dbReference type="NCBI Taxonomy" id="1973495"/>
    <lineage>
        <taxon>Bacteria</taxon>
        <taxon>Pseudomonadati</taxon>
        <taxon>Pseudomonadota</taxon>
        <taxon>Gammaproteobacteria</taxon>
        <taxon>Enterobacterales</taxon>
        <taxon>Morganellaceae</taxon>
        <taxon>Proteus</taxon>
    </lineage>
</organism>
<keyword evidence="2" id="KW-1185">Reference proteome</keyword>
<evidence type="ECO:0000313" key="2">
    <source>
        <dbReference type="Proteomes" id="UP000614721"/>
    </source>
</evidence>
<dbReference type="Proteomes" id="UP000614721">
    <property type="component" value="Unassembled WGS sequence"/>
</dbReference>
<proteinExistence type="predicted"/>
<sequence length="153" mass="18089">MCAYFELLINKSIPLSLIKCIEQKVSWGDELFSQDPKKYSWNNTFIFTRYKASGSALECLFSKRLNLDDYWVYVLEDSTNHLITAKNSENNAEEFHRFINELLAKKEDIYIIQQHEDIMSKTYEHIETIKEFEKIFYPNIGTENALVISIKNK</sequence>
<gene>
    <name evidence="1" type="ORF">I4902_03010</name>
</gene>
<reference evidence="1 2" key="1">
    <citation type="submission" date="2020-11" db="EMBL/GenBank/DDBJ databases">
        <title>Enhanced detection system for hospital associated transmission using whole genome sequencing surveillance.</title>
        <authorList>
            <person name="Harrison L.H."/>
            <person name="Van Tyne D."/>
            <person name="Marsh J.W."/>
            <person name="Griffith M.P."/>
            <person name="Snyder D.J."/>
            <person name="Cooper V.S."/>
            <person name="Mustapha M."/>
        </authorList>
    </citation>
    <scope>NUCLEOTIDE SEQUENCE [LARGE SCALE GENOMIC DNA]</scope>
    <source>
        <strain evidence="1 2">PR00075</strain>
    </source>
</reference>
<dbReference type="EMBL" id="JADSJP010000003">
    <property type="protein sequence ID" value="MBG2878236.1"/>
    <property type="molecule type" value="Genomic_DNA"/>
</dbReference>
<evidence type="ECO:0000313" key="1">
    <source>
        <dbReference type="EMBL" id="MBG2878236.1"/>
    </source>
</evidence>
<dbReference type="RefSeq" id="WP_196566416.1">
    <property type="nucleotide sequence ID" value="NZ_JADRYY010000004.1"/>
</dbReference>
<comment type="caution">
    <text evidence="1">The sequence shown here is derived from an EMBL/GenBank/DDBJ whole genome shotgun (WGS) entry which is preliminary data.</text>
</comment>
<accession>A0ABS0IRB8</accession>
<protein>
    <submittedName>
        <fullName evidence="1">Uncharacterized protein</fullName>
    </submittedName>
</protein>